<dbReference type="GO" id="GO:0045503">
    <property type="term" value="F:dynein light chain binding"/>
    <property type="evidence" value="ECO:0007669"/>
    <property type="project" value="TreeGrafter"/>
</dbReference>
<keyword evidence="9" id="KW-0505">Motor protein</keyword>
<evidence type="ECO:0000256" key="7">
    <source>
        <dbReference type="ARBA" id="ARBA00023017"/>
    </source>
</evidence>
<evidence type="ECO:0000256" key="6">
    <source>
        <dbReference type="ARBA" id="ARBA00022737"/>
    </source>
</evidence>
<evidence type="ECO:0000256" key="5">
    <source>
        <dbReference type="ARBA" id="ARBA00022701"/>
    </source>
</evidence>
<keyword evidence="4" id="KW-0853">WD repeat</keyword>
<keyword evidence="8" id="KW-0969">Cilium</keyword>
<keyword evidence="7" id="KW-0243">Dynein</keyword>
<keyword evidence="3" id="KW-0963">Cytoplasm</keyword>
<keyword evidence="13" id="KW-1185">Reference proteome</keyword>
<keyword evidence="11" id="KW-0966">Cell projection</keyword>
<dbReference type="GeneID" id="101747175"/>
<dbReference type="GO" id="GO:0003341">
    <property type="term" value="P:cilium movement"/>
    <property type="evidence" value="ECO:0007669"/>
    <property type="project" value="TreeGrafter"/>
</dbReference>
<evidence type="ECO:0000313" key="13">
    <source>
        <dbReference type="Proteomes" id="UP000005204"/>
    </source>
</evidence>
<dbReference type="InterPro" id="IPR001680">
    <property type="entry name" value="WD40_rpt"/>
</dbReference>
<evidence type="ECO:0000256" key="4">
    <source>
        <dbReference type="ARBA" id="ARBA00022574"/>
    </source>
</evidence>
<dbReference type="EnsemblMetazoa" id="XM_004926991.4">
    <property type="protein sequence ID" value="XP_004927048.1"/>
    <property type="gene ID" value="LOC101747175"/>
</dbReference>
<dbReference type="AlphaFoldDB" id="A0A8R2ALF2"/>
<protein>
    <recommendedName>
        <fullName evidence="14">Dynein intermediate chain 3, ciliary</fullName>
    </recommendedName>
</protein>
<keyword evidence="10" id="KW-0206">Cytoskeleton</keyword>
<evidence type="ECO:0000256" key="11">
    <source>
        <dbReference type="ARBA" id="ARBA00023273"/>
    </source>
</evidence>
<dbReference type="Gene3D" id="2.130.10.10">
    <property type="entry name" value="YVTN repeat-like/Quinoprotein amine dehydrogenase"/>
    <property type="match status" value="2"/>
</dbReference>
<reference evidence="13" key="1">
    <citation type="journal article" date="2008" name="Insect Biochem. Mol. Biol.">
        <title>The genome of a lepidopteran model insect, the silkworm Bombyx mori.</title>
        <authorList>
            <consortium name="International Silkworm Genome Consortium"/>
        </authorList>
    </citation>
    <scope>NUCLEOTIDE SEQUENCE [LARGE SCALE GENOMIC DNA]</scope>
    <source>
        <strain evidence="13">p50T</strain>
    </source>
</reference>
<dbReference type="GO" id="GO:0045504">
    <property type="term" value="F:dynein heavy chain binding"/>
    <property type="evidence" value="ECO:0007669"/>
    <property type="project" value="TreeGrafter"/>
</dbReference>
<evidence type="ECO:0000256" key="9">
    <source>
        <dbReference type="ARBA" id="ARBA00023175"/>
    </source>
</evidence>
<evidence type="ECO:0000256" key="8">
    <source>
        <dbReference type="ARBA" id="ARBA00023069"/>
    </source>
</evidence>
<evidence type="ECO:0008006" key="14">
    <source>
        <dbReference type="Google" id="ProtNLM"/>
    </source>
</evidence>
<evidence type="ECO:0000256" key="3">
    <source>
        <dbReference type="ARBA" id="ARBA00022490"/>
    </source>
</evidence>
<organism evidence="12 13">
    <name type="scientific">Bombyx mori</name>
    <name type="common">Silk moth</name>
    <dbReference type="NCBI Taxonomy" id="7091"/>
    <lineage>
        <taxon>Eukaryota</taxon>
        <taxon>Metazoa</taxon>
        <taxon>Ecdysozoa</taxon>
        <taxon>Arthropoda</taxon>
        <taxon>Hexapoda</taxon>
        <taxon>Insecta</taxon>
        <taxon>Pterygota</taxon>
        <taxon>Neoptera</taxon>
        <taxon>Endopterygota</taxon>
        <taxon>Lepidoptera</taxon>
        <taxon>Glossata</taxon>
        <taxon>Ditrysia</taxon>
        <taxon>Bombycoidea</taxon>
        <taxon>Bombycidae</taxon>
        <taxon>Bombycinae</taxon>
        <taxon>Bombyx</taxon>
    </lineage>
</organism>
<dbReference type="RefSeq" id="XP_004927048.1">
    <property type="nucleotide sequence ID" value="XM_004926991.5"/>
</dbReference>
<dbReference type="GO" id="GO:0005874">
    <property type="term" value="C:microtubule"/>
    <property type="evidence" value="ECO:0007669"/>
    <property type="project" value="UniProtKB-KW"/>
</dbReference>
<dbReference type="InterPro" id="IPR050687">
    <property type="entry name" value="Dynein_IC"/>
</dbReference>
<dbReference type="KEGG" id="bmor:101747175"/>
<reference evidence="12" key="2">
    <citation type="submission" date="2022-06" db="UniProtKB">
        <authorList>
            <consortium name="EnsemblMetazoa"/>
        </authorList>
    </citation>
    <scope>IDENTIFICATION</scope>
    <source>
        <strain evidence="12">p50T (Dazao)</strain>
    </source>
</reference>
<keyword evidence="6" id="KW-0677">Repeat</keyword>
<dbReference type="GO" id="GO:0036157">
    <property type="term" value="C:outer dynein arm"/>
    <property type="evidence" value="ECO:0007669"/>
    <property type="project" value="TreeGrafter"/>
</dbReference>
<accession>A0A8R2ALF2</accession>
<dbReference type="InterPro" id="IPR036322">
    <property type="entry name" value="WD40_repeat_dom_sf"/>
</dbReference>
<dbReference type="SMART" id="SM00320">
    <property type="entry name" value="WD40"/>
    <property type="match status" value="5"/>
</dbReference>
<dbReference type="GO" id="GO:0036158">
    <property type="term" value="P:outer dynein arm assembly"/>
    <property type="evidence" value="ECO:0007669"/>
    <property type="project" value="TreeGrafter"/>
</dbReference>
<dbReference type="InterPro" id="IPR015943">
    <property type="entry name" value="WD40/YVTN_repeat-like_dom_sf"/>
</dbReference>
<evidence type="ECO:0000256" key="10">
    <source>
        <dbReference type="ARBA" id="ARBA00023212"/>
    </source>
</evidence>
<evidence type="ECO:0000256" key="2">
    <source>
        <dbReference type="ARBA" id="ARBA00011059"/>
    </source>
</evidence>
<evidence type="ECO:0000313" key="12">
    <source>
        <dbReference type="EnsemblMetazoa" id="XP_004927048.1"/>
    </source>
</evidence>
<dbReference type="Pfam" id="PF00400">
    <property type="entry name" value="WD40"/>
    <property type="match status" value="2"/>
</dbReference>
<sequence>MFSYIKSDYGYTKLRKNFGRQTLFQKVPAHIVDSIIPNKDEQKQYMLRNPVHRLVQSTMAQSENETNTEPVVVHEQGINHTEGGWPREVHIYNEDHVNRHRRRVMHDDNYVHTVLNLAPVMNHYLDQNNAIELYQAYFCDMESQKPVEKYDVKIANVFRDPSSRPISCIQWTNEKKPKLVVAYSNPRTTHENNSCFFWDLNRQTIPAHEITPEEACWQLACSSLNPEQVIAGLQNGTVNLFDIREGKKPISQTSIYNSHRGPITALLYTHSRTQTEFFTGSLDGQCLWWDVRNLNQPIDCLIMSIKLRPNENPNIGNAEGISSMEFNSSLSTRFLCGTESGLVLNVNRMGRTHSETLPSYWEAHSGPVRTVQRSNCTSRMFLTCGDYSVRVWSEEVHTAPIIVTRPYRYEVTDATWAPLRFSSYMVVCKNGTFYYWDFLRKYKEPLTALKLSQNELTKISPYSDGESVAVGDNFGALYLLHLSENMTTPDFNDKHLMMQTYERETRREHILDNRLKEINLRARMEQEAIINSPGDDQNEDDLQKLTDEYFKIIKQDLRDAESFSRSLSIT</sequence>
<dbReference type="PANTHER" id="PTHR12442">
    <property type="entry name" value="DYNEIN INTERMEDIATE CHAIN"/>
    <property type="match status" value="1"/>
</dbReference>
<name>A0A8R2ALF2_BOMMO</name>
<dbReference type="Proteomes" id="UP000005204">
    <property type="component" value="Unassembled WGS sequence"/>
</dbReference>
<dbReference type="PANTHER" id="PTHR12442:SF7">
    <property type="entry name" value="DYNEIN AXONEMAL INTERMEDIATE CHAIN 2"/>
    <property type="match status" value="1"/>
</dbReference>
<dbReference type="SUPFAM" id="SSF50978">
    <property type="entry name" value="WD40 repeat-like"/>
    <property type="match status" value="1"/>
</dbReference>
<proteinExistence type="inferred from homology"/>
<comment type="similarity">
    <text evidence="2">Belongs to the dynein intermediate chain family.</text>
</comment>
<comment type="subcellular location">
    <subcellularLocation>
        <location evidence="1">Cytoplasm</location>
        <location evidence="1">Cytoskeleton</location>
        <location evidence="1">Cilium axoneme</location>
    </subcellularLocation>
</comment>
<evidence type="ECO:0000256" key="1">
    <source>
        <dbReference type="ARBA" id="ARBA00004430"/>
    </source>
</evidence>
<dbReference type="OrthoDB" id="366230at2759"/>
<keyword evidence="5" id="KW-0493">Microtubule</keyword>